<feature type="region of interest" description="Disordered" evidence="1">
    <location>
        <begin position="247"/>
        <end position="283"/>
    </location>
</feature>
<dbReference type="PANTHER" id="PTHR21666">
    <property type="entry name" value="PEPTIDASE-RELATED"/>
    <property type="match status" value="1"/>
</dbReference>
<dbReference type="Pfam" id="PF01551">
    <property type="entry name" value="Peptidase_M23"/>
    <property type="match status" value="1"/>
</dbReference>
<keyword evidence="2" id="KW-0812">Transmembrane</keyword>
<evidence type="ECO:0000256" key="1">
    <source>
        <dbReference type="SAM" id="MobiDB-lite"/>
    </source>
</evidence>
<evidence type="ECO:0000313" key="5">
    <source>
        <dbReference type="Proteomes" id="UP000612282"/>
    </source>
</evidence>
<organism evidence="4 5">
    <name type="scientific">Actinoplanes couchii</name>
    <dbReference type="NCBI Taxonomy" id="403638"/>
    <lineage>
        <taxon>Bacteria</taxon>
        <taxon>Bacillati</taxon>
        <taxon>Actinomycetota</taxon>
        <taxon>Actinomycetes</taxon>
        <taxon>Micromonosporales</taxon>
        <taxon>Micromonosporaceae</taxon>
        <taxon>Actinoplanes</taxon>
    </lineage>
</organism>
<evidence type="ECO:0000259" key="3">
    <source>
        <dbReference type="Pfam" id="PF01551"/>
    </source>
</evidence>
<dbReference type="InterPro" id="IPR016047">
    <property type="entry name" value="M23ase_b-sheet_dom"/>
</dbReference>
<dbReference type="InterPro" id="IPR011055">
    <property type="entry name" value="Dup_hybrid_motif"/>
</dbReference>
<keyword evidence="2" id="KW-0472">Membrane</keyword>
<dbReference type="Proteomes" id="UP000612282">
    <property type="component" value="Unassembled WGS sequence"/>
</dbReference>
<dbReference type="InterPro" id="IPR050570">
    <property type="entry name" value="Cell_wall_metabolism_enzyme"/>
</dbReference>
<sequence>MKRAVARHQTLWMRLFVVTVLALTFLPIPVPFLWDWALTLGLLTLAMVRAPRSTTPAVTLAPPVEGRWVAINSPGTAVPSHGIRAYGQTYAVDLLMPSAEAPSKISWSVKTKAPSSYACFGAPVLAMAPGRVVRAVGTQRDHRSRDTWPSLIWMMTAEAFARELAGAHRILGNHVIVEHDDGTFATYAHLRKSSLKVAEGDRVTEGQQLAEVGNTGNTSEPHLHVQLTDSPHPTATAGIPMHWPTLEPGPEKDPRWTTGAPKPTALPGFPENGEVFTADRVRN</sequence>
<dbReference type="RefSeq" id="WP_203796294.1">
    <property type="nucleotide sequence ID" value="NZ_BAAAQE010000029.1"/>
</dbReference>
<reference evidence="4 5" key="1">
    <citation type="submission" date="2021-01" db="EMBL/GenBank/DDBJ databases">
        <title>Whole genome shotgun sequence of Actinoplanes couchii NBRC 106145.</title>
        <authorList>
            <person name="Komaki H."/>
            <person name="Tamura T."/>
        </authorList>
    </citation>
    <scope>NUCLEOTIDE SEQUENCE [LARGE SCALE GENOMIC DNA]</scope>
    <source>
        <strain evidence="4 5">NBRC 106145</strain>
    </source>
</reference>
<dbReference type="EMBL" id="BOMG01000044">
    <property type="protein sequence ID" value="GID54967.1"/>
    <property type="molecule type" value="Genomic_DNA"/>
</dbReference>
<dbReference type="Gene3D" id="2.70.70.10">
    <property type="entry name" value="Glucose Permease (Domain IIA)"/>
    <property type="match status" value="1"/>
</dbReference>
<keyword evidence="5" id="KW-1185">Reference proteome</keyword>
<dbReference type="CDD" id="cd12797">
    <property type="entry name" value="M23_peptidase"/>
    <property type="match status" value="1"/>
</dbReference>
<feature type="domain" description="M23ase beta-sheet core" evidence="3">
    <location>
        <begin position="165"/>
        <end position="228"/>
    </location>
</feature>
<keyword evidence="2" id="KW-1133">Transmembrane helix</keyword>
<evidence type="ECO:0000256" key="2">
    <source>
        <dbReference type="SAM" id="Phobius"/>
    </source>
</evidence>
<evidence type="ECO:0000313" key="4">
    <source>
        <dbReference type="EMBL" id="GID54967.1"/>
    </source>
</evidence>
<comment type="caution">
    <text evidence="4">The sequence shown here is derived from an EMBL/GenBank/DDBJ whole genome shotgun (WGS) entry which is preliminary data.</text>
</comment>
<dbReference type="PANTHER" id="PTHR21666:SF270">
    <property type="entry name" value="MUREIN HYDROLASE ACTIVATOR ENVC"/>
    <property type="match status" value="1"/>
</dbReference>
<accession>A0ABQ3X8Y8</accession>
<dbReference type="SUPFAM" id="SSF51261">
    <property type="entry name" value="Duplicated hybrid motif"/>
    <property type="match status" value="1"/>
</dbReference>
<gene>
    <name evidence="4" type="ORF">Aco03nite_033710</name>
</gene>
<proteinExistence type="predicted"/>
<feature type="transmembrane region" description="Helical" evidence="2">
    <location>
        <begin position="12"/>
        <end position="34"/>
    </location>
</feature>
<protein>
    <submittedName>
        <fullName evidence="4">Peptidase</fullName>
    </submittedName>
</protein>
<name>A0ABQ3X8Y8_9ACTN</name>